<protein>
    <submittedName>
        <fullName evidence="7">FAD-dependent oxidoreductase</fullName>
    </submittedName>
</protein>
<dbReference type="Gene3D" id="3.30.9.10">
    <property type="entry name" value="D-Amino Acid Oxidase, subunit A, domain 2"/>
    <property type="match status" value="1"/>
</dbReference>
<dbReference type="GO" id="GO:0004368">
    <property type="term" value="F:glycerol-3-phosphate dehydrogenase (quinone) activity"/>
    <property type="evidence" value="ECO:0007669"/>
    <property type="project" value="InterPro"/>
</dbReference>
<feature type="domain" description="FAD dependent oxidoreductase" evidence="6">
    <location>
        <begin position="5"/>
        <end position="354"/>
    </location>
</feature>
<dbReference type="PRINTS" id="PR01001">
    <property type="entry name" value="FADG3PDH"/>
</dbReference>
<dbReference type="Gene3D" id="3.50.50.60">
    <property type="entry name" value="FAD/NAD(P)-binding domain"/>
    <property type="match status" value="2"/>
</dbReference>
<dbReference type="InterPro" id="IPR000447">
    <property type="entry name" value="G3P_DH_FAD-dep"/>
</dbReference>
<comment type="similarity">
    <text evidence="2">Belongs to the FAD-dependent glycerol-3-phosphate dehydrogenase family.</text>
</comment>
<dbReference type="PANTHER" id="PTHR11985">
    <property type="entry name" value="GLYCEROL-3-PHOSPHATE DEHYDROGENASE"/>
    <property type="match status" value="1"/>
</dbReference>
<dbReference type="Gene3D" id="1.10.10.1100">
    <property type="entry name" value="BFD-like [2Fe-2S]-binding domain"/>
    <property type="match status" value="1"/>
</dbReference>
<evidence type="ECO:0000259" key="6">
    <source>
        <dbReference type="Pfam" id="PF01266"/>
    </source>
</evidence>
<dbReference type="SUPFAM" id="SSF51905">
    <property type="entry name" value="FAD/NAD(P)-binding domain"/>
    <property type="match status" value="1"/>
</dbReference>
<comment type="cofactor">
    <cofactor evidence="1">
        <name>FAD</name>
        <dbReference type="ChEBI" id="CHEBI:57692"/>
    </cofactor>
</comment>
<evidence type="ECO:0000256" key="3">
    <source>
        <dbReference type="ARBA" id="ARBA00022630"/>
    </source>
</evidence>
<keyword evidence="4" id="KW-0274">FAD</keyword>
<evidence type="ECO:0000256" key="1">
    <source>
        <dbReference type="ARBA" id="ARBA00001974"/>
    </source>
</evidence>
<gene>
    <name evidence="7" type="ORF">ENI96_09040</name>
</gene>
<proteinExistence type="inferred from homology"/>
<name>A0A831W958_9GAMM</name>
<accession>A0A831W958</accession>
<evidence type="ECO:0000256" key="5">
    <source>
        <dbReference type="ARBA" id="ARBA00023002"/>
    </source>
</evidence>
<dbReference type="PANTHER" id="PTHR11985:SF15">
    <property type="entry name" value="GLYCEROL-3-PHOSPHATE DEHYDROGENASE, MITOCHONDRIAL"/>
    <property type="match status" value="1"/>
</dbReference>
<sequence>METEVLIIGAGVTGSGVMRDLALRGIHCLLIDQGDIDAGASGANHGLLHSGGRYVVSDPATAAECRREGELLKRLAPHCVDDCGGLFVAFEGDDPDYAAGFGARCRDAGIPCRPLTPAQAREREPALGERLVSAWAVPDASVDPFRLTLCNLAHARALTGSGYLPHTRLEGFDLRHGAIHSVLCRDPRSGEPLRIRARQVVNATGAWAMAVARMAGCRGVRLDCVKGTLLITASRLTHGVVNRLRPPADGDILVPGGSVSLLGTTSDRVDSPDAAPPTVAEVDRNLAEAVTMVPALADARFIRAFSGVRPVLAGSGGRGFHLFDHDGDGPSNLATITGGKLTTFRLMAQRTADLVARRLGVDAPCRTADEPLPEAEAGRWTEPGYAPRRWYARGDTADPILCECEMVPASAVDAIGRQAGNGDAPPDLRAIGVRSRVGKGSCQGAFCSIRVTAHLYDRGVYRDRDGLARAREFVEHRFRGVRPVLWGAQMPQAELAEALHRGLMGLDLPDGDGNGEEG</sequence>
<dbReference type="Pfam" id="PF01266">
    <property type="entry name" value="DAO"/>
    <property type="match status" value="1"/>
</dbReference>
<evidence type="ECO:0000313" key="7">
    <source>
        <dbReference type="EMBL" id="HEB96560.1"/>
    </source>
</evidence>
<keyword evidence="3" id="KW-0285">Flavoprotein</keyword>
<keyword evidence="5" id="KW-0560">Oxidoreductase</keyword>
<reference evidence="7" key="1">
    <citation type="journal article" date="2020" name="mSystems">
        <title>Genome- and Community-Level Interaction Insights into Carbon Utilization and Element Cycling Functions of Hydrothermarchaeota in Hydrothermal Sediment.</title>
        <authorList>
            <person name="Zhou Z."/>
            <person name="Liu Y."/>
            <person name="Xu W."/>
            <person name="Pan J."/>
            <person name="Luo Z.H."/>
            <person name="Li M."/>
        </authorList>
    </citation>
    <scope>NUCLEOTIDE SEQUENCE [LARGE SCALE GENOMIC DNA]</scope>
    <source>
        <strain evidence="7">HyVt-443</strain>
    </source>
</reference>
<dbReference type="GO" id="GO:0006072">
    <property type="term" value="P:glycerol-3-phosphate metabolic process"/>
    <property type="evidence" value="ECO:0007669"/>
    <property type="project" value="InterPro"/>
</dbReference>
<dbReference type="Proteomes" id="UP000886251">
    <property type="component" value="Unassembled WGS sequence"/>
</dbReference>
<dbReference type="AlphaFoldDB" id="A0A831W958"/>
<evidence type="ECO:0000256" key="4">
    <source>
        <dbReference type="ARBA" id="ARBA00022827"/>
    </source>
</evidence>
<dbReference type="InterPro" id="IPR006076">
    <property type="entry name" value="FAD-dep_OxRdtase"/>
</dbReference>
<evidence type="ECO:0000256" key="2">
    <source>
        <dbReference type="ARBA" id="ARBA00007330"/>
    </source>
</evidence>
<dbReference type="InterPro" id="IPR041854">
    <property type="entry name" value="BFD-like_2Fe2S-bd_dom_sf"/>
</dbReference>
<dbReference type="InterPro" id="IPR036188">
    <property type="entry name" value="FAD/NAD-bd_sf"/>
</dbReference>
<comment type="caution">
    <text evidence="7">The sequence shown here is derived from an EMBL/GenBank/DDBJ whole genome shotgun (WGS) entry which is preliminary data.</text>
</comment>
<organism evidence="7">
    <name type="scientific">Sedimenticola thiotaurini</name>
    <dbReference type="NCBI Taxonomy" id="1543721"/>
    <lineage>
        <taxon>Bacteria</taxon>
        <taxon>Pseudomonadati</taxon>
        <taxon>Pseudomonadota</taxon>
        <taxon>Gammaproteobacteria</taxon>
        <taxon>Chromatiales</taxon>
        <taxon>Sedimenticolaceae</taxon>
        <taxon>Sedimenticola</taxon>
    </lineage>
</organism>
<dbReference type="EMBL" id="DRKP01000101">
    <property type="protein sequence ID" value="HEB96560.1"/>
    <property type="molecule type" value="Genomic_DNA"/>
</dbReference>